<proteinExistence type="predicted"/>
<dbReference type="OrthoDB" id="9794370at2"/>
<dbReference type="PRINTS" id="PR00032">
    <property type="entry name" value="HTHARAC"/>
</dbReference>
<dbReference type="GO" id="GO:0043565">
    <property type="term" value="F:sequence-specific DNA binding"/>
    <property type="evidence" value="ECO:0007669"/>
    <property type="project" value="InterPro"/>
</dbReference>
<feature type="modified residue" description="4-aspartylphosphate" evidence="6">
    <location>
        <position position="54"/>
    </location>
</feature>
<gene>
    <name evidence="9" type="ORF">CHL78_015245</name>
</gene>
<dbReference type="PROSITE" id="PS50110">
    <property type="entry name" value="RESPONSE_REGULATORY"/>
    <property type="match status" value="1"/>
</dbReference>
<sequence>MRVLVVEDEYITRNFLSSIIDWKEHDLNLIGLAKDGIEALNIIEKEKVDVVITDLKMPKMDGNTLIKRLKEKNFIGKIIVLSNYDDFSLVKDAMKNGAFEYLLKITINQDELLNILKKAREELMQSNKLIKDSNIIEISSEKIKVNEYLEKYLKGEIDLNIDKVLEKKYLTNYNFIYLRVLSTDVETLEQENKLNSFMSNVINSCALHVNSKLLSLIHIRRNEFGIVIKTESNINDITLLINNITRNVKQYLNISFEKILQQECSEIKECLQLIERERNELHYKINSRVINCRIEIKKVIEYINNNLGKKLALESLAKIVNMNESYLSRIFKDELGMTISDYIKKTRLEKAKELLKENDMRVKDVAITIGIQDQLYFSRLFTKFFNMTPSEYREKYNKV</sequence>
<keyword evidence="2" id="KW-0805">Transcription regulation</keyword>
<evidence type="ECO:0000313" key="10">
    <source>
        <dbReference type="Proteomes" id="UP000215694"/>
    </source>
</evidence>
<dbReference type="InterPro" id="IPR009057">
    <property type="entry name" value="Homeodomain-like_sf"/>
</dbReference>
<dbReference type="SUPFAM" id="SSF46689">
    <property type="entry name" value="Homeodomain-like"/>
    <property type="match status" value="2"/>
</dbReference>
<comment type="function">
    <text evidence="5">May play the central regulatory role in sporulation. It may be an element of the effector pathway responsible for the activation of sporulation genes in response to nutritional stress. Spo0A may act in concert with spo0H (a sigma factor) to control the expression of some genes that are critical to the sporulation process.</text>
</comment>
<dbReference type="PROSITE" id="PS01124">
    <property type="entry name" value="HTH_ARAC_FAMILY_2"/>
    <property type="match status" value="1"/>
</dbReference>
<dbReference type="Pfam" id="PF12833">
    <property type="entry name" value="HTH_18"/>
    <property type="match status" value="1"/>
</dbReference>
<dbReference type="SUPFAM" id="SSF52172">
    <property type="entry name" value="CheY-like"/>
    <property type="match status" value="1"/>
</dbReference>
<evidence type="ECO:0000313" key="9">
    <source>
        <dbReference type="EMBL" id="RDY26035.1"/>
    </source>
</evidence>
<dbReference type="InterPro" id="IPR011006">
    <property type="entry name" value="CheY-like_superfamily"/>
</dbReference>
<dbReference type="InterPro" id="IPR001789">
    <property type="entry name" value="Sig_transdc_resp-reg_receiver"/>
</dbReference>
<dbReference type="GO" id="GO:0000160">
    <property type="term" value="P:phosphorelay signal transduction system"/>
    <property type="evidence" value="ECO:0007669"/>
    <property type="project" value="InterPro"/>
</dbReference>
<evidence type="ECO:0000256" key="1">
    <source>
        <dbReference type="ARBA" id="ARBA00018672"/>
    </source>
</evidence>
<dbReference type="Proteomes" id="UP000215694">
    <property type="component" value="Unassembled WGS sequence"/>
</dbReference>
<name>A0A371IZY5_9FIRM</name>
<dbReference type="PROSITE" id="PS00041">
    <property type="entry name" value="HTH_ARAC_FAMILY_1"/>
    <property type="match status" value="1"/>
</dbReference>
<dbReference type="Pfam" id="PF00072">
    <property type="entry name" value="Response_reg"/>
    <property type="match status" value="1"/>
</dbReference>
<evidence type="ECO:0000259" key="7">
    <source>
        <dbReference type="PROSITE" id="PS01124"/>
    </source>
</evidence>
<dbReference type="InterPro" id="IPR018060">
    <property type="entry name" value="HTH_AraC"/>
</dbReference>
<evidence type="ECO:0000256" key="4">
    <source>
        <dbReference type="ARBA" id="ARBA00023163"/>
    </source>
</evidence>
<dbReference type="Gene3D" id="1.10.10.60">
    <property type="entry name" value="Homeodomain-like"/>
    <property type="match status" value="2"/>
</dbReference>
<dbReference type="InterPro" id="IPR018062">
    <property type="entry name" value="HTH_AraC-typ_CS"/>
</dbReference>
<dbReference type="SMART" id="SM00342">
    <property type="entry name" value="HTH_ARAC"/>
    <property type="match status" value="1"/>
</dbReference>
<evidence type="ECO:0000256" key="6">
    <source>
        <dbReference type="PROSITE-ProRule" id="PRU00169"/>
    </source>
</evidence>
<organism evidence="9 10">
    <name type="scientific">Romboutsia weinsteinii</name>
    <dbReference type="NCBI Taxonomy" id="2020949"/>
    <lineage>
        <taxon>Bacteria</taxon>
        <taxon>Bacillati</taxon>
        <taxon>Bacillota</taxon>
        <taxon>Clostridia</taxon>
        <taxon>Peptostreptococcales</taxon>
        <taxon>Peptostreptococcaceae</taxon>
        <taxon>Romboutsia</taxon>
    </lineage>
</organism>
<protein>
    <recommendedName>
        <fullName evidence="1">Stage 0 sporulation protein A homolog</fullName>
    </recommendedName>
</protein>
<evidence type="ECO:0000256" key="3">
    <source>
        <dbReference type="ARBA" id="ARBA00023125"/>
    </source>
</evidence>
<keyword evidence="4" id="KW-0804">Transcription</keyword>
<keyword evidence="10" id="KW-1185">Reference proteome</keyword>
<dbReference type="InterPro" id="IPR020449">
    <property type="entry name" value="Tscrpt_reg_AraC-type_HTH"/>
</dbReference>
<keyword evidence="6" id="KW-0597">Phosphoprotein</keyword>
<evidence type="ECO:0000256" key="2">
    <source>
        <dbReference type="ARBA" id="ARBA00023015"/>
    </source>
</evidence>
<dbReference type="RefSeq" id="WP_094368277.1">
    <property type="nucleotide sequence ID" value="NZ_NOJY02000037.1"/>
</dbReference>
<dbReference type="SMART" id="SM00448">
    <property type="entry name" value="REC"/>
    <property type="match status" value="1"/>
</dbReference>
<dbReference type="GO" id="GO:0003700">
    <property type="term" value="F:DNA-binding transcription factor activity"/>
    <property type="evidence" value="ECO:0007669"/>
    <property type="project" value="InterPro"/>
</dbReference>
<evidence type="ECO:0000259" key="8">
    <source>
        <dbReference type="PROSITE" id="PS50110"/>
    </source>
</evidence>
<keyword evidence="3" id="KW-0238">DNA-binding</keyword>
<evidence type="ECO:0000256" key="5">
    <source>
        <dbReference type="ARBA" id="ARBA00024867"/>
    </source>
</evidence>
<dbReference type="AlphaFoldDB" id="A0A371IZY5"/>
<dbReference type="EMBL" id="NOJY02000037">
    <property type="protein sequence ID" value="RDY26035.1"/>
    <property type="molecule type" value="Genomic_DNA"/>
</dbReference>
<dbReference type="Gene3D" id="3.40.50.2300">
    <property type="match status" value="1"/>
</dbReference>
<reference evidence="9 10" key="1">
    <citation type="journal article" date="2017" name="Genome Announc.">
        <title>Draft Genome Sequence of Romboutsia weinsteinii sp. nov. Strain CCRI-19649(T) Isolated from Surface Water.</title>
        <authorList>
            <person name="Maheux A.F."/>
            <person name="Boudreau D.K."/>
            <person name="Berube E."/>
            <person name="Boissinot M."/>
            <person name="Cantin P."/>
            <person name="Raymond F."/>
            <person name="Corbeil J."/>
            <person name="Omar R.F."/>
            <person name="Bergeron M.G."/>
        </authorList>
    </citation>
    <scope>NUCLEOTIDE SEQUENCE [LARGE SCALE GENOMIC DNA]</scope>
    <source>
        <strain evidence="9 10">CCRI-19649</strain>
    </source>
</reference>
<feature type="domain" description="HTH araC/xylS-type" evidence="7">
    <location>
        <begin position="297"/>
        <end position="395"/>
    </location>
</feature>
<accession>A0A371IZY5</accession>
<feature type="domain" description="Response regulatory" evidence="8">
    <location>
        <begin position="2"/>
        <end position="119"/>
    </location>
</feature>
<dbReference type="PANTHER" id="PTHR43280:SF10">
    <property type="entry name" value="REGULATORY PROTEIN POCR"/>
    <property type="match status" value="1"/>
</dbReference>
<dbReference type="CDD" id="cd17536">
    <property type="entry name" value="REC_YesN-like"/>
    <property type="match status" value="1"/>
</dbReference>
<dbReference type="PANTHER" id="PTHR43280">
    <property type="entry name" value="ARAC-FAMILY TRANSCRIPTIONAL REGULATOR"/>
    <property type="match status" value="1"/>
</dbReference>
<comment type="caution">
    <text evidence="9">The sequence shown here is derived from an EMBL/GenBank/DDBJ whole genome shotgun (WGS) entry which is preliminary data.</text>
</comment>